<dbReference type="AlphaFoldDB" id="A0A8H3EJG2"/>
<dbReference type="OrthoDB" id="4161001at2759"/>
<evidence type="ECO:0000256" key="1">
    <source>
        <dbReference type="SAM" id="MobiDB-lite"/>
    </source>
</evidence>
<reference evidence="2" key="1">
    <citation type="submission" date="2021-03" db="EMBL/GenBank/DDBJ databases">
        <authorList>
            <person name="Tagirdzhanova G."/>
        </authorList>
    </citation>
    <scope>NUCLEOTIDE SEQUENCE</scope>
</reference>
<proteinExistence type="predicted"/>
<feature type="compositionally biased region" description="Low complexity" evidence="1">
    <location>
        <begin position="1"/>
        <end position="24"/>
    </location>
</feature>
<protein>
    <submittedName>
        <fullName evidence="2">Uncharacterized protein</fullName>
    </submittedName>
</protein>
<evidence type="ECO:0000313" key="2">
    <source>
        <dbReference type="EMBL" id="CAF9904071.1"/>
    </source>
</evidence>
<feature type="compositionally biased region" description="Basic residues" evidence="1">
    <location>
        <begin position="66"/>
        <end position="75"/>
    </location>
</feature>
<sequence>MPPISIIPRSLRPGASSVSSVPGSYNDPDVLTSDETGHSESQSVINGIERTTRSHQSSRDVALGRSRNHRHHGAQKAKSDAYVDYTNKTLAPEQTDFMIQQLERKADPRLRRTYANGLP</sequence>
<evidence type="ECO:0000313" key="3">
    <source>
        <dbReference type="Proteomes" id="UP000664203"/>
    </source>
</evidence>
<accession>A0A8H3EJG2</accession>
<keyword evidence="3" id="KW-1185">Reference proteome</keyword>
<dbReference type="Proteomes" id="UP000664203">
    <property type="component" value="Unassembled WGS sequence"/>
</dbReference>
<name>A0A8H3EJG2_9LECA</name>
<comment type="caution">
    <text evidence="2">The sequence shown here is derived from an EMBL/GenBank/DDBJ whole genome shotgun (WGS) entry which is preliminary data.</text>
</comment>
<organism evidence="2 3">
    <name type="scientific">Alectoria fallacina</name>
    <dbReference type="NCBI Taxonomy" id="1903189"/>
    <lineage>
        <taxon>Eukaryota</taxon>
        <taxon>Fungi</taxon>
        <taxon>Dikarya</taxon>
        <taxon>Ascomycota</taxon>
        <taxon>Pezizomycotina</taxon>
        <taxon>Lecanoromycetes</taxon>
        <taxon>OSLEUM clade</taxon>
        <taxon>Lecanoromycetidae</taxon>
        <taxon>Lecanorales</taxon>
        <taxon>Lecanorineae</taxon>
        <taxon>Parmeliaceae</taxon>
        <taxon>Alectoria</taxon>
    </lineage>
</organism>
<gene>
    <name evidence="2" type="ORF">ALECFALPRED_004830</name>
</gene>
<dbReference type="EMBL" id="CAJPDR010000003">
    <property type="protein sequence ID" value="CAF9904071.1"/>
    <property type="molecule type" value="Genomic_DNA"/>
</dbReference>
<feature type="region of interest" description="Disordered" evidence="1">
    <location>
        <begin position="1"/>
        <end position="80"/>
    </location>
</feature>